<dbReference type="InterPro" id="IPR036249">
    <property type="entry name" value="Thioredoxin-like_sf"/>
</dbReference>
<dbReference type="Proteomes" id="UP000016491">
    <property type="component" value="Unassembled WGS sequence"/>
</dbReference>
<name>A0ABC9TU57_CLOSY</name>
<feature type="domain" description="Thioredoxin-like fold" evidence="1">
    <location>
        <begin position="52"/>
        <end position="124"/>
    </location>
</feature>
<dbReference type="Gene3D" id="3.40.30.10">
    <property type="entry name" value="Glutaredoxin"/>
    <property type="match status" value="1"/>
</dbReference>
<sequence length="129" mass="13688">MEVFIMSLFGKKKEETKAPSCCCGGAAPASEATEVKGASECCGKTVDGICCVKVLGAGCKSCHEQYENAKQAVKNMGLDLEVEYITDMEKVMAYGVMSMPAIVVNEQVVSAGKVLKAADVEKLLHKLGF</sequence>
<dbReference type="InterPro" id="IPR005243">
    <property type="entry name" value="THIRX-like_proc"/>
</dbReference>
<gene>
    <name evidence="2" type="ORF">CLOSYM_03551</name>
</gene>
<dbReference type="NCBIfam" id="TIGR00412">
    <property type="entry name" value="redox_disulf_2"/>
    <property type="match status" value="1"/>
</dbReference>
<evidence type="ECO:0000313" key="2">
    <source>
        <dbReference type="EMBL" id="ERI74914.1"/>
    </source>
</evidence>
<dbReference type="AlphaFoldDB" id="A0ABC9TU57"/>
<dbReference type="PANTHER" id="PTHR36450:SF1">
    <property type="entry name" value="THIOREDOXIN"/>
    <property type="match status" value="1"/>
</dbReference>
<dbReference type="InterPro" id="IPR012336">
    <property type="entry name" value="Thioredoxin-like_fold"/>
</dbReference>
<proteinExistence type="predicted"/>
<comment type="caution">
    <text evidence="2">The sequence shown here is derived from an EMBL/GenBank/DDBJ whole genome shotgun (WGS) entry which is preliminary data.</text>
</comment>
<protein>
    <submittedName>
        <fullName evidence="2">Redox-active disulfide protein 2</fullName>
    </submittedName>
</protein>
<dbReference type="SUPFAM" id="SSF52833">
    <property type="entry name" value="Thioredoxin-like"/>
    <property type="match status" value="1"/>
</dbReference>
<dbReference type="EMBL" id="AWSU01000275">
    <property type="protein sequence ID" value="ERI74914.1"/>
    <property type="molecule type" value="Genomic_DNA"/>
</dbReference>
<evidence type="ECO:0000259" key="1">
    <source>
        <dbReference type="Pfam" id="PF13192"/>
    </source>
</evidence>
<dbReference type="PANTHER" id="PTHR36450">
    <property type="entry name" value="THIOREDOXIN"/>
    <property type="match status" value="1"/>
</dbReference>
<dbReference type="Pfam" id="PF13192">
    <property type="entry name" value="Thioredoxin_3"/>
    <property type="match status" value="1"/>
</dbReference>
<evidence type="ECO:0000313" key="3">
    <source>
        <dbReference type="Proteomes" id="UP000016491"/>
    </source>
</evidence>
<organism evidence="2 3">
    <name type="scientific">[Clostridium] symbiosum ATCC 14940</name>
    <dbReference type="NCBI Taxonomy" id="411472"/>
    <lineage>
        <taxon>Bacteria</taxon>
        <taxon>Bacillati</taxon>
        <taxon>Bacillota</taxon>
        <taxon>Clostridia</taxon>
        <taxon>Lachnospirales</taxon>
        <taxon>Lachnospiraceae</taxon>
        <taxon>Otoolea</taxon>
    </lineage>
</organism>
<accession>A0ABC9TU57</accession>
<reference evidence="2 3" key="1">
    <citation type="submission" date="2013-07" db="EMBL/GenBank/DDBJ databases">
        <authorList>
            <person name="Weinstock G."/>
            <person name="Sodergren E."/>
            <person name="Wylie T."/>
            <person name="Fulton L."/>
            <person name="Fulton R."/>
            <person name="Fronick C."/>
            <person name="O'Laughlin M."/>
            <person name="Godfrey J."/>
            <person name="Miner T."/>
            <person name="Herter B."/>
            <person name="Appelbaum E."/>
            <person name="Cordes M."/>
            <person name="Lek S."/>
            <person name="Wollam A."/>
            <person name="Pepin K.H."/>
            <person name="Palsikar V.B."/>
            <person name="Mitreva M."/>
            <person name="Wilson R.K."/>
        </authorList>
    </citation>
    <scope>NUCLEOTIDE SEQUENCE [LARGE SCALE GENOMIC DNA]</scope>
    <source>
        <strain evidence="2 3">ATCC 14940</strain>
    </source>
</reference>